<proteinExistence type="predicted"/>
<dbReference type="EMBL" id="BMAV01011464">
    <property type="protein sequence ID" value="GFY57377.1"/>
    <property type="molecule type" value="Genomic_DNA"/>
</dbReference>
<evidence type="ECO:0000256" key="1">
    <source>
        <dbReference type="SAM" id="MobiDB-lite"/>
    </source>
</evidence>
<evidence type="ECO:0000313" key="3">
    <source>
        <dbReference type="Proteomes" id="UP000886998"/>
    </source>
</evidence>
<sequence>MHHDAWNVSGFLGVVESRSWALQVVGPDFERGHNLYKFTQVKTTYRQHELSRVYVRCLVALGSKGVPRSAGPEKEEVDPNSKT</sequence>
<accession>A0A8X7C8M7</accession>
<feature type="compositionally biased region" description="Basic and acidic residues" evidence="1">
    <location>
        <begin position="71"/>
        <end position="83"/>
    </location>
</feature>
<feature type="region of interest" description="Disordered" evidence="1">
    <location>
        <begin position="64"/>
        <end position="83"/>
    </location>
</feature>
<organism evidence="2 3">
    <name type="scientific">Trichonephila inaurata madagascariensis</name>
    <dbReference type="NCBI Taxonomy" id="2747483"/>
    <lineage>
        <taxon>Eukaryota</taxon>
        <taxon>Metazoa</taxon>
        <taxon>Ecdysozoa</taxon>
        <taxon>Arthropoda</taxon>
        <taxon>Chelicerata</taxon>
        <taxon>Arachnida</taxon>
        <taxon>Araneae</taxon>
        <taxon>Araneomorphae</taxon>
        <taxon>Entelegynae</taxon>
        <taxon>Araneoidea</taxon>
        <taxon>Nephilidae</taxon>
        <taxon>Trichonephila</taxon>
        <taxon>Trichonephila inaurata</taxon>
    </lineage>
</organism>
<dbReference type="Proteomes" id="UP000886998">
    <property type="component" value="Unassembled WGS sequence"/>
</dbReference>
<keyword evidence="3" id="KW-1185">Reference proteome</keyword>
<protein>
    <submittedName>
        <fullName evidence="2">Uncharacterized protein</fullName>
    </submittedName>
</protein>
<gene>
    <name evidence="2" type="ORF">TNIN_323221</name>
</gene>
<comment type="caution">
    <text evidence="2">The sequence shown here is derived from an EMBL/GenBank/DDBJ whole genome shotgun (WGS) entry which is preliminary data.</text>
</comment>
<dbReference type="AlphaFoldDB" id="A0A8X7C8M7"/>
<reference evidence="2" key="1">
    <citation type="submission" date="2020-08" db="EMBL/GenBank/DDBJ databases">
        <title>Multicomponent nature underlies the extraordinary mechanical properties of spider dragline silk.</title>
        <authorList>
            <person name="Kono N."/>
            <person name="Nakamura H."/>
            <person name="Mori M."/>
            <person name="Yoshida Y."/>
            <person name="Ohtoshi R."/>
            <person name="Malay A.D."/>
            <person name="Moran D.A.P."/>
            <person name="Tomita M."/>
            <person name="Numata K."/>
            <person name="Arakawa K."/>
        </authorList>
    </citation>
    <scope>NUCLEOTIDE SEQUENCE</scope>
</reference>
<evidence type="ECO:0000313" key="2">
    <source>
        <dbReference type="EMBL" id="GFY57377.1"/>
    </source>
</evidence>
<name>A0A8X7C8M7_9ARAC</name>